<dbReference type="AlphaFoldDB" id="A0A8S9UYS4"/>
<protein>
    <submittedName>
        <fullName evidence="2">Uncharacterized protein</fullName>
    </submittedName>
</protein>
<sequence length="382" mass="42985">MSLYRPQPLQQTTSPSAHTPGTSASTEEPSHQALTRRVSPYPLRVRTPTRVDSSLALNASPRLNTSQVRAPQMTRRQLHTPRPVIPTRAPGSRDPECTSAQATRTSPPPYNQSQLVIKPILKSSVGQCETSGEALSSCLVDGTTFQYIINKLVEKFCPCIKGQAVKQDKKVIPFKYNNHLVDSENTEYARNLWMASMRDKTETSDLRIWSCYYQNPRPGSFLGACIRPVETDRAAAATESSLREVVRQLQEHWKPIFQAEEVVWRMWGITSLATSTAPPGATQYRSPLPIKLLIFSEIWILKIVSGWHLSRSAEMTLDYVNASIADHHQLQHDVEGLPRRLDIKKTFCFLEGFLRDIQPPPASAVAVILETIDNIDDFKHEE</sequence>
<dbReference type="Proteomes" id="UP000704712">
    <property type="component" value="Unassembled WGS sequence"/>
</dbReference>
<evidence type="ECO:0000313" key="2">
    <source>
        <dbReference type="EMBL" id="KAF4143248.1"/>
    </source>
</evidence>
<dbReference type="EMBL" id="JAACNO010001059">
    <property type="protein sequence ID" value="KAF4143248.1"/>
    <property type="molecule type" value="Genomic_DNA"/>
</dbReference>
<comment type="caution">
    <text evidence="2">The sequence shown here is derived from an EMBL/GenBank/DDBJ whole genome shotgun (WGS) entry which is preliminary data.</text>
</comment>
<feature type="region of interest" description="Disordered" evidence="1">
    <location>
        <begin position="1"/>
        <end position="113"/>
    </location>
</feature>
<proteinExistence type="predicted"/>
<feature type="compositionally biased region" description="Polar residues" evidence="1">
    <location>
        <begin position="98"/>
        <end position="113"/>
    </location>
</feature>
<accession>A0A8S9UYS4</accession>
<gene>
    <name evidence="2" type="ORF">GN958_ATG07609</name>
</gene>
<feature type="compositionally biased region" description="Polar residues" evidence="1">
    <location>
        <begin position="50"/>
        <end position="69"/>
    </location>
</feature>
<name>A0A8S9UYS4_PHYIN</name>
<evidence type="ECO:0000256" key="1">
    <source>
        <dbReference type="SAM" id="MobiDB-lite"/>
    </source>
</evidence>
<reference evidence="2" key="1">
    <citation type="submission" date="2020-03" db="EMBL/GenBank/DDBJ databases">
        <title>Hybrid Assembly of Korean Phytophthora infestans isolates.</title>
        <authorList>
            <person name="Prokchorchik M."/>
            <person name="Lee Y."/>
            <person name="Seo J."/>
            <person name="Cho J.-H."/>
            <person name="Park Y.-E."/>
            <person name="Jang D.-C."/>
            <person name="Im J.-S."/>
            <person name="Choi J.-G."/>
            <person name="Park H.-J."/>
            <person name="Lee G.-B."/>
            <person name="Lee Y.-G."/>
            <person name="Hong S.-Y."/>
            <person name="Cho K."/>
            <person name="Sohn K.H."/>
        </authorList>
    </citation>
    <scope>NUCLEOTIDE SEQUENCE</scope>
    <source>
        <strain evidence="2">KR_2_A2</strain>
    </source>
</reference>
<evidence type="ECO:0000313" key="3">
    <source>
        <dbReference type="Proteomes" id="UP000704712"/>
    </source>
</evidence>
<feature type="compositionally biased region" description="Polar residues" evidence="1">
    <location>
        <begin position="8"/>
        <end position="27"/>
    </location>
</feature>
<organism evidence="2 3">
    <name type="scientific">Phytophthora infestans</name>
    <name type="common">Potato late blight agent</name>
    <name type="synonym">Botrytis infestans</name>
    <dbReference type="NCBI Taxonomy" id="4787"/>
    <lineage>
        <taxon>Eukaryota</taxon>
        <taxon>Sar</taxon>
        <taxon>Stramenopiles</taxon>
        <taxon>Oomycota</taxon>
        <taxon>Peronosporomycetes</taxon>
        <taxon>Peronosporales</taxon>
        <taxon>Peronosporaceae</taxon>
        <taxon>Phytophthora</taxon>
    </lineage>
</organism>